<dbReference type="AlphaFoldDB" id="A0A4R6IK58"/>
<feature type="domain" description="HTH araC/xylS-type" evidence="4">
    <location>
        <begin position="189"/>
        <end position="287"/>
    </location>
</feature>
<evidence type="ECO:0000256" key="3">
    <source>
        <dbReference type="ARBA" id="ARBA00023163"/>
    </source>
</evidence>
<dbReference type="OrthoDB" id="2585681at2"/>
<dbReference type="PANTHER" id="PTHR43280">
    <property type="entry name" value="ARAC-FAMILY TRANSCRIPTIONAL REGULATOR"/>
    <property type="match status" value="1"/>
</dbReference>
<dbReference type="Pfam" id="PF02311">
    <property type="entry name" value="AraC_binding"/>
    <property type="match status" value="1"/>
</dbReference>
<evidence type="ECO:0000259" key="4">
    <source>
        <dbReference type="PROSITE" id="PS01124"/>
    </source>
</evidence>
<reference evidence="5 6" key="1">
    <citation type="submission" date="2019-03" db="EMBL/GenBank/DDBJ databases">
        <title>Genomic Encyclopedia of Archaeal and Bacterial Type Strains, Phase II (KMG-II): from individual species to whole genera.</title>
        <authorList>
            <person name="Goeker M."/>
        </authorList>
    </citation>
    <scope>NUCLEOTIDE SEQUENCE [LARGE SCALE GENOMIC DNA]</scope>
    <source>
        <strain evidence="5 6">DSM 19034</strain>
    </source>
</reference>
<dbReference type="SUPFAM" id="SSF51215">
    <property type="entry name" value="Regulatory protein AraC"/>
    <property type="match status" value="1"/>
</dbReference>
<proteinExistence type="predicted"/>
<evidence type="ECO:0000313" key="6">
    <source>
        <dbReference type="Proteomes" id="UP000295499"/>
    </source>
</evidence>
<dbReference type="InterPro" id="IPR009057">
    <property type="entry name" value="Homeodomain-like_sf"/>
</dbReference>
<dbReference type="Proteomes" id="UP000295499">
    <property type="component" value="Unassembled WGS sequence"/>
</dbReference>
<protein>
    <submittedName>
        <fullName evidence="5">AraC family transcriptional regulator</fullName>
    </submittedName>
</protein>
<gene>
    <name evidence="5" type="ORF">CLV32_1374</name>
</gene>
<dbReference type="Pfam" id="PF12833">
    <property type="entry name" value="HTH_18"/>
    <property type="match status" value="1"/>
</dbReference>
<evidence type="ECO:0000256" key="2">
    <source>
        <dbReference type="ARBA" id="ARBA00023125"/>
    </source>
</evidence>
<dbReference type="PANTHER" id="PTHR43280:SF32">
    <property type="entry name" value="TRANSCRIPTIONAL REGULATORY PROTEIN"/>
    <property type="match status" value="1"/>
</dbReference>
<dbReference type="InterPro" id="IPR018060">
    <property type="entry name" value="HTH_AraC"/>
</dbReference>
<dbReference type="InterPro" id="IPR003313">
    <property type="entry name" value="AraC-bd"/>
</dbReference>
<dbReference type="SUPFAM" id="SSF46689">
    <property type="entry name" value="Homeodomain-like"/>
    <property type="match status" value="1"/>
</dbReference>
<comment type="caution">
    <text evidence="5">The sequence shown here is derived from an EMBL/GenBank/DDBJ whole genome shotgun (WGS) entry which is preliminary data.</text>
</comment>
<dbReference type="InterPro" id="IPR037923">
    <property type="entry name" value="HTH-like"/>
</dbReference>
<keyword evidence="3" id="KW-0804">Transcription</keyword>
<dbReference type="Gene3D" id="1.10.10.60">
    <property type="entry name" value="Homeodomain-like"/>
    <property type="match status" value="1"/>
</dbReference>
<dbReference type="Gene3D" id="2.60.120.10">
    <property type="entry name" value="Jelly Rolls"/>
    <property type="match status" value="1"/>
</dbReference>
<evidence type="ECO:0000256" key="1">
    <source>
        <dbReference type="ARBA" id="ARBA00023015"/>
    </source>
</evidence>
<keyword evidence="1" id="KW-0805">Transcription regulation</keyword>
<dbReference type="EMBL" id="SNWM01000002">
    <property type="protein sequence ID" value="TDO22401.1"/>
    <property type="molecule type" value="Genomic_DNA"/>
</dbReference>
<dbReference type="GO" id="GO:0003700">
    <property type="term" value="F:DNA-binding transcription factor activity"/>
    <property type="evidence" value="ECO:0007669"/>
    <property type="project" value="InterPro"/>
</dbReference>
<sequence>MASGIPLYDIGNFESYKDEGILISRFGYYAKNNQHLHKAHRHSFYHLVYFSKGTGTQYIDFKKFRITPGQIYFMAPGQVHSWDFEDEPDGYIINFSKSYFSSFLHNANYINGFQVFSGVPEEQVIELNPQLQQEAVTLFESMLQETPKERMFSQDMVRTLLLQLLIKVSRVAQSTVTATPHSYNQTVFRNFLQLIDEHYLVLRFPKEYAEILYVTPNHLNALCKDLAGNSAGELIRARVILESKRSLINLSLSIAEIAERLNFKDNSYFNRFFKKHEGITPEKFRKSNVQ</sequence>
<organism evidence="5 6">
    <name type="scientific">Pedobacter duraquae</name>
    <dbReference type="NCBI Taxonomy" id="425511"/>
    <lineage>
        <taxon>Bacteria</taxon>
        <taxon>Pseudomonadati</taxon>
        <taxon>Bacteroidota</taxon>
        <taxon>Sphingobacteriia</taxon>
        <taxon>Sphingobacteriales</taxon>
        <taxon>Sphingobacteriaceae</taxon>
        <taxon>Pedobacter</taxon>
    </lineage>
</organism>
<evidence type="ECO:0000313" key="5">
    <source>
        <dbReference type="EMBL" id="TDO22401.1"/>
    </source>
</evidence>
<dbReference type="GO" id="GO:0043565">
    <property type="term" value="F:sequence-specific DNA binding"/>
    <property type="evidence" value="ECO:0007669"/>
    <property type="project" value="InterPro"/>
</dbReference>
<keyword evidence="6" id="KW-1185">Reference proteome</keyword>
<accession>A0A4R6IK58</accession>
<name>A0A4R6IK58_9SPHI</name>
<dbReference type="RefSeq" id="WP_133553732.1">
    <property type="nucleotide sequence ID" value="NZ_SNWM01000002.1"/>
</dbReference>
<dbReference type="PROSITE" id="PS01124">
    <property type="entry name" value="HTH_ARAC_FAMILY_2"/>
    <property type="match status" value="1"/>
</dbReference>
<keyword evidence="2" id="KW-0238">DNA-binding</keyword>
<dbReference type="InterPro" id="IPR014710">
    <property type="entry name" value="RmlC-like_jellyroll"/>
</dbReference>
<dbReference type="PRINTS" id="PR00032">
    <property type="entry name" value="HTHARAC"/>
</dbReference>
<dbReference type="InterPro" id="IPR020449">
    <property type="entry name" value="Tscrpt_reg_AraC-type_HTH"/>
</dbReference>
<dbReference type="SMART" id="SM00342">
    <property type="entry name" value="HTH_ARAC"/>
    <property type="match status" value="1"/>
</dbReference>